<gene>
    <name evidence="2" type="ordered locus">Nmar_0342</name>
</gene>
<dbReference type="InParanoid" id="A9A454"/>
<keyword evidence="1" id="KW-0472">Membrane</keyword>
<dbReference type="EMBL" id="CP000866">
    <property type="protein sequence ID" value="ABX12238.1"/>
    <property type="molecule type" value="Genomic_DNA"/>
</dbReference>
<dbReference type="HOGENOM" id="CLU_088139_0_0_2"/>
<evidence type="ECO:0000313" key="3">
    <source>
        <dbReference type="Proteomes" id="UP000000792"/>
    </source>
</evidence>
<dbReference type="Proteomes" id="UP000000792">
    <property type="component" value="Chromosome"/>
</dbReference>
<dbReference type="STRING" id="436308.Nmar_0342"/>
<dbReference type="PROSITE" id="PS00430">
    <property type="entry name" value="TONB_DEPENDENT_REC_1"/>
    <property type="match status" value="1"/>
</dbReference>
<dbReference type="PhylomeDB" id="A9A454"/>
<dbReference type="SMR" id="A9A454"/>
<evidence type="ECO:0008006" key="4">
    <source>
        <dbReference type="Google" id="ProtNLM"/>
    </source>
</evidence>
<dbReference type="eggNOG" id="arCOG08643">
    <property type="taxonomic scope" value="Archaea"/>
</dbReference>
<name>A9A454_NITMS</name>
<evidence type="ECO:0000256" key="1">
    <source>
        <dbReference type="SAM" id="Phobius"/>
    </source>
</evidence>
<dbReference type="InterPro" id="IPR010916">
    <property type="entry name" value="TonB_box_CS"/>
</dbReference>
<organism evidence="2 3">
    <name type="scientific">Nitrosopumilus maritimus (strain SCM1)</name>
    <dbReference type="NCBI Taxonomy" id="436308"/>
    <lineage>
        <taxon>Archaea</taxon>
        <taxon>Nitrososphaerota</taxon>
        <taxon>Nitrososphaeria</taxon>
        <taxon>Nitrosopumilales</taxon>
        <taxon>Nitrosopumilaceae</taxon>
        <taxon>Nitrosopumilus</taxon>
    </lineage>
</organism>
<dbReference type="NCBIfam" id="TIGR04296">
    <property type="entry name" value="PEFG-CTERM"/>
    <property type="match status" value="1"/>
</dbReference>
<feature type="transmembrane region" description="Helical" evidence="1">
    <location>
        <begin position="236"/>
        <end position="255"/>
    </location>
</feature>
<keyword evidence="1" id="KW-0812">Transmembrane</keyword>
<accession>A9A454</accession>
<keyword evidence="3" id="KW-1185">Reference proteome</keyword>
<sequence length="263" mass="28639">MIISTSFVYAQESPITVQTDDNNYDEGDTIVVSGKVNTKIAGVDVVLQLFREGNMLEIAQIKVAQDGTFSHTILAEGPLWTNSGTILVRASYEVAGGTIAETEFSYTPKSEVVTTTTNFEVDAGSHGTFDVEYSIKGGEVEDMVVESENFALAISINSTDEGSITLELPREFIGAEKQDGKDEKFIILISSPDNPNGIEADYEEAPVHSDHRTITINFEQGDTDILIIGTYVVPEFGTIAMIVLLVGIMTAIILTRNKFQIKI</sequence>
<dbReference type="InterPro" id="IPR027560">
    <property type="entry name" value="PEFG-CTERM"/>
</dbReference>
<dbReference type="AlphaFoldDB" id="A9A454"/>
<dbReference type="EnsemblBacteria" id="ABX12238">
    <property type="protein sequence ID" value="ABX12238"/>
    <property type="gene ID" value="Nmar_0342"/>
</dbReference>
<keyword evidence="1" id="KW-1133">Transmembrane helix</keyword>
<evidence type="ECO:0000313" key="2">
    <source>
        <dbReference type="EMBL" id="ABX12238.1"/>
    </source>
</evidence>
<dbReference type="GeneID" id="5774769"/>
<dbReference type="KEGG" id="nmr:Nmar_0342"/>
<dbReference type="RefSeq" id="WP_012214725.1">
    <property type="nucleotide sequence ID" value="NC_010085.1"/>
</dbReference>
<proteinExistence type="predicted"/>
<dbReference type="eggNOG" id="arCOG08716">
    <property type="taxonomic scope" value="Archaea"/>
</dbReference>
<protein>
    <recommendedName>
        <fullName evidence="4">PEFG-CTERM sorting domain-containing protein</fullName>
    </recommendedName>
</protein>
<reference evidence="2 3" key="1">
    <citation type="journal article" date="2010" name="Proc. Natl. Acad. Sci. U.S.A.">
        <title>Nitrosopumilus maritimus genome reveals unique mechanisms for nitrification and autotrophy in globally distributed marine crenarchaea.</title>
        <authorList>
            <person name="Walker C.B."/>
            <person name="de la Torre J.R."/>
            <person name="Klotz M.G."/>
            <person name="Urakawa H."/>
            <person name="Pinel N."/>
            <person name="Arp D.J."/>
            <person name="Brochier-Armanet C."/>
            <person name="Chain P.S."/>
            <person name="Chan P.P."/>
            <person name="Gollabgir A."/>
            <person name="Hemp J."/>
            <person name="Hugler M."/>
            <person name="Karr E.A."/>
            <person name="Konneke M."/>
            <person name="Shin M."/>
            <person name="Lawton T.J."/>
            <person name="Lowe T."/>
            <person name="Martens-Habbena W."/>
            <person name="Sayavedra-Soto L.A."/>
            <person name="Lang D."/>
            <person name="Sievert S.M."/>
            <person name="Rosenzweig A.C."/>
            <person name="Manning G."/>
            <person name="Stahl D.A."/>
        </authorList>
    </citation>
    <scope>NUCLEOTIDE SEQUENCE [LARGE SCALE GENOMIC DNA]</scope>
    <source>
        <strain evidence="2 3">SCM1</strain>
    </source>
</reference>